<dbReference type="GO" id="GO:0005886">
    <property type="term" value="C:plasma membrane"/>
    <property type="evidence" value="ECO:0007669"/>
    <property type="project" value="TreeGrafter"/>
</dbReference>
<dbReference type="RefSeq" id="WP_060386550.1">
    <property type="nucleotide sequence ID" value="NZ_LRGC01000022.1"/>
</dbReference>
<evidence type="ECO:0000313" key="3">
    <source>
        <dbReference type="Proteomes" id="UP000056419"/>
    </source>
</evidence>
<gene>
    <name evidence="2" type="primary">epsF</name>
    <name evidence="2" type="ORF">AA415_02976</name>
</gene>
<dbReference type="PANTHER" id="PTHR32309">
    <property type="entry name" value="TYROSINE-PROTEIN KINASE"/>
    <property type="match status" value="1"/>
</dbReference>
<feature type="transmembrane region" description="Helical" evidence="1">
    <location>
        <begin position="16"/>
        <end position="36"/>
    </location>
</feature>
<keyword evidence="3" id="KW-1185">Reference proteome</keyword>
<evidence type="ECO:0000313" key="2">
    <source>
        <dbReference type="EMBL" id="KWR52259.1"/>
    </source>
</evidence>
<sequence>MDIIQFIAQFFYRIRYWLLWGGFIVTALVAYFTQFLPFSYTVNSNIYAGVTNVTNIDGSKIENISSTFDNLINIAKSKSTLEKVSLRLLATNLVYGEEWQDNMYIQAKHYRQLLQHTPKEVLALVDRSSLDKTVGNLQKYRQESAANFVYSMFSRPTEFYSFHALEQITVKRLGTSDLISFTYTSPDPGITQNTIKILEDELIKAYEILRFSATNSAIAYFEEQVRLAKTNLNKEEDNLMHYNVEHSVINYDNQSKELAVTKYNLDDREELAQRTYKSAVALRQMLEDKMDIRAKIIRDNTKLLKELEKVTELNQNILEQEIFSTDTELKDNEQLQRNKTDLQSSEDRISQISDNLNEYNFTKEGVGIDNMVTEWLMACINEAKTKAELKVLQERRNDILNQYREFAPVGTQVKRKERAIGIAEDTYREQLRGLSEARLRLQNIKMTTANLQIIAPPEFPLTDNGRKRLLYVVAALIGSLIFITFYFLIIELTDRTLRDAERSHRLSGLPVIAAFNGISNLKFRGFLKVCNRRAAAYSCHQLDRYLATGRPTVINLLSMEEREGKSFLAKYFADHWASVGLRTRIVKHDVDFETNDKKYVRAQQLSDFWQLNSAEQIPDIILVEYPSISTASLPLTVLKQADVNLLIANACRLWGKNDDINLKSIKEMLGDTPLSLYLNNADREVVESFTGELPPKTPLHSFVSRLSQLGLTAKKAAVK</sequence>
<dbReference type="EMBL" id="LRGC01000022">
    <property type="protein sequence ID" value="KWR52259.1"/>
    <property type="molecule type" value="Genomic_DNA"/>
</dbReference>
<evidence type="ECO:0000256" key="1">
    <source>
        <dbReference type="SAM" id="Phobius"/>
    </source>
</evidence>
<feature type="transmembrane region" description="Helical" evidence="1">
    <location>
        <begin position="469"/>
        <end position="489"/>
    </location>
</feature>
<proteinExistence type="predicted"/>
<keyword evidence="1" id="KW-1133">Transmembrane helix</keyword>
<dbReference type="AlphaFoldDB" id="A0A120A0L7"/>
<name>A0A120A0L7_BACSE</name>
<protein>
    <submittedName>
        <fullName evidence="2">Putative chain length determinant protein, EpsF-like</fullName>
    </submittedName>
</protein>
<dbReference type="GO" id="GO:0004713">
    <property type="term" value="F:protein tyrosine kinase activity"/>
    <property type="evidence" value="ECO:0007669"/>
    <property type="project" value="TreeGrafter"/>
</dbReference>
<dbReference type="PANTHER" id="PTHR32309:SF13">
    <property type="entry name" value="FERRIC ENTEROBACTIN TRANSPORT PROTEIN FEPE"/>
    <property type="match status" value="1"/>
</dbReference>
<keyword evidence="1" id="KW-0812">Transmembrane</keyword>
<organism evidence="2 3">
    <name type="scientific">Bacteroides stercoris</name>
    <dbReference type="NCBI Taxonomy" id="46506"/>
    <lineage>
        <taxon>Bacteria</taxon>
        <taxon>Pseudomonadati</taxon>
        <taxon>Bacteroidota</taxon>
        <taxon>Bacteroidia</taxon>
        <taxon>Bacteroidales</taxon>
        <taxon>Bacteroidaceae</taxon>
        <taxon>Bacteroides</taxon>
    </lineage>
</organism>
<dbReference type="Proteomes" id="UP000056419">
    <property type="component" value="Unassembled WGS sequence"/>
</dbReference>
<dbReference type="STRING" id="46506.AA415_02976"/>
<accession>A0A120A0L7</accession>
<keyword evidence="1" id="KW-0472">Membrane</keyword>
<dbReference type="PATRIC" id="fig|46506.5.peg.3209"/>
<reference evidence="2 3" key="1">
    <citation type="journal article" date="2016" name="BMC Genomics">
        <title>Type VI secretion systems of human gut Bacteroidales segregate into three genetic architectures, two of which are contained on mobile genetic elements.</title>
        <authorList>
            <person name="Coyne M.J."/>
            <person name="Roelofs K.G."/>
            <person name="Comstock L.E."/>
        </authorList>
    </citation>
    <scope>NUCLEOTIDE SEQUENCE [LARGE SCALE GENOMIC DNA]</scope>
    <source>
        <strain evidence="2 3">CL09T03C01</strain>
    </source>
</reference>
<comment type="caution">
    <text evidence="2">The sequence shown here is derived from an EMBL/GenBank/DDBJ whole genome shotgun (WGS) entry which is preliminary data.</text>
</comment>
<dbReference type="InterPro" id="IPR050445">
    <property type="entry name" value="Bact_polysacc_biosynth/exp"/>
</dbReference>